<dbReference type="EMBL" id="JROC01000033">
    <property type="protein sequence ID" value="KGL66786.1"/>
    <property type="molecule type" value="Genomic_DNA"/>
</dbReference>
<evidence type="ECO:0000313" key="1">
    <source>
        <dbReference type="EMBL" id="KGL66786.1"/>
    </source>
</evidence>
<accession>A0A099YBK1</accession>
<gene>
    <name evidence="1" type="ORF">LX03_06965</name>
</gene>
<sequence>MPVSTITAGQKDWLATLNNNFALINKLPVDNASYSTNVGTFMNGATASQVAAVIVQFNHFKIIYLYIESMTVPTGAFGKPFLKVASTIKPNMPIAFVANQHSYITTSDPNNLDNLYFWTTESTEQQYMNIGTMYIHLDN</sequence>
<comment type="caution">
    <text evidence="1">The sequence shown here is derived from an EMBL/GenBank/DDBJ whole genome shotgun (WGS) entry which is preliminary data.</text>
</comment>
<protein>
    <submittedName>
        <fullName evidence="1">Uncharacterized protein</fullName>
    </submittedName>
</protein>
<name>A0A099YBK1_LIMMU</name>
<dbReference type="Proteomes" id="UP000030001">
    <property type="component" value="Unassembled WGS sequence"/>
</dbReference>
<dbReference type="AlphaFoldDB" id="A0A099YBK1"/>
<reference evidence="1 2" key="1">
    <citation type="submission" date="2014-09" db="EMBL/GenBank/DDBJ databases">
        <title>Lactobacillus mucosae CRL573 Genome Sequencing.</title>
        <authorList>
            <person name="Bleckwedel J."/>
            <person name="Teran L.C."/>
            <person name="Bonacina J."/>
            <person name="Saavedra L."/>
            <person name="Mozzi F.B."/>
            <person name="Raya R.R."/>
        </authorList>
    </citation>
    <scope>NUCLEOTIDE SEQUENCE [LARGE SCALE GENOMIC DNA]</scope>
    <source>
        <strain evidence="1 2">CRL573</strain>
    </source>
</reference>
<organism evidence="1 2">
    <name type="scientific">Limosilactobacillus mucosae</name>
    <name type="common">Lactobacillus mucosae</name>
    <dbReference type="NCBI Taxonomy" id="97478"/>
    <lineage>
        <taxon>Bacteria</taxon>
        <taxon>Bacillati</taxon>
        <taxon>Bacillota</taxon>
        <taxon>Bacilli</taxon>
        <taxon>Lactobacillales</taxon>
        <taxon>Lactobacillaceae</taxon>
        <taxon>Limosilactobacillus</taxon>
    </lineage>
</organism>
<proteinExistence type="predicted"/>
<evidence type="ECO:0000313" key="2">
    <source>
        <dbReference type="Proteomes" id="UP000030001"/>
    </source>
</evidence>